<dbReference type="InterPro" id="IPR036736">
    <property type="entry name" value="ACP-like_sf"/>
</dbReference>
<name>A0AA91DPC1_VARPD</name>
<dbReference type="Gene3D" id="3.40.50.12780">
    <property type="entry name" value="N-terminal domain of ligase-like"/>
    <property type="match status" value="1"/>
</dbReference>
<dbReference type="Gene3D" id="3.30.300.30">
    <property type="match status" value="1"/>
</dbReference>
<dbReference type="InterPro" id="IPR000873">
    <property type="entry name" value="AMP-dep_synth/lig_dom"/>
</dbReference>
<dbReference type="InterPro" id="IPR010071">
    <property type="entry name" value="AA_adenyl_dom"/>
</dbReference>
<feature type="domain" description="Carrier" evidence="1">
    <location>
        <begin position="496"/>
        <end position="573"/>
    </location>
</feature>
<gene>
    <name evidence="2" type="ORF">A3K87_13870</name>
</gene>
<reference evidence="2 3" key="1">
    <citation type="submission" date="2016-03" db="EMBL/GenBank/DDBJ databases">
        <title>Genome sequence of Variovorax paradoxus KB5.</title>
        <authorList>
            <person name="Jeong H."/>
            <person name="Hong C.E."/>
            <person name="Jo S.H."/>
            <person name="Park J.M."/>
        </authorList>
    </citation>
    <scope>NUCLEOTIDE SEQUENCE [LARGE SCALE GENOMIC DNA]</scope>
    <source>
        <strain evidence="2 3">KB5</strain>
    </source>
</reference>
<dbReference type="InterPro" id="IPR045851">
    <property type="entry name" value="AMP-bd_C_sf"/>
</dbReference>
<dbReference type="CDD" id="cd05930">
    <property type="entry name" value="A_NRPS"/>
    <property type="match status" value="1"/>
</dbReference>
<accession>A0AA91DPC1</accession>
<dbReference type="PANTHER" id="PTHR45527">
    <property type="entry name" value="NONRIBOSOMAL PEPTIDE SYNTHETASE"/>
    <property type="match status" value="1"/>
</dbReference>
<dbReference type="PROSITE" id="PS50075">
    <property type="entry name" value="CARRIER"/>
    <property type="match status" value="1"/>
</dbReference>
<dbReference type="RefSeq" id="WP_172839825.1">
    <property type="nucleotide sequence ID" value="NZ_LVHG01000037.1"/>
</dbReference>
<dbReference type="GO" id="GO:0031177">
    <property type="term" value="F:phosphopantetheine binding"/>
    <property type="evidence" value="ECO:0007669"/>
    <property type="project" value="TreeGrafter"/>
</dbReference>
<dbReference type="Pfam" id="PF00501">
    <property type="entry name" value="AMP-binding"/>
    <property type="match status" value="1"/>
</dbReference>
<dbReference type="EMBL" id="LVHG01000037">
    <property type="protein sequence ID" value="OAK64483.1"/>
    <property type="molecule type" value="Genomic_DNA"/>
</dbReference>
<comment type="caution">
    <text evidence="2">The sequence shown here is derived from an EMBL/GenBank/DDBJ whole genome shotgun (WGS) entry which is preliminary data.</text>
</comment>
<dbReference type="SUPFAM" id="SSF56801">
    <property type="entry name" value="Acetyl-CoA synthetase-like"/>
    <property type="match status" value="1"/>
</dbReference>
<organism evidence="2 3">
    <name type="scientific">Variovorax paradoxus</name>
    <dbReference type="NCBI Taxonomy" id="34073"/>
    <lineage>
        <taxon>Bacteria</taxon>
        <taxon>Pseudomonadati</taxon>
        <taxon>Pseudomonadota</taxon>
        <taxon>Betaproteobacteria</taxon>
        <taxon>Burkholderiales</taxon>
        <taxon>Comamonadaceae</taxon>
        <taxon>Variovorax</taxon>
    </lineage>
</organism>
<dbReference type="NCBIfam" id="TIGR01733">
    <property type="entry name" value="AA-adenyl-dom"/>
    <property type="match status" value="1"/>
</dbReference>
<protein>
    <recommendedName>
        <fullName evidence="1">Carrier domain-containing protein</fullName>
    </recommendedName>
</protein>
<evidence type="ECO:0000313" key="3">
    <source>
        <dbReference type="Proteomes" id="UP000077852"/>
    </source>
</evidence>
<dbReference type="Gene3D" id="1.10.1200.10">
    <property type="entry name" value="ACP-like"/>
    <property type="match status" value="1"/>
</dbReference>
<dbReference type="GO" id="GO:0005737">
    <property type="term" value="C:cytoplasm"/>
    <property type="evidence" value="ECO:0007669"/>
    <property type="project" value="TreeGrafter"/>
</dbReference>
<dbReference type="AlphaFoldDB" id="A0AA91DPC1"/>
<dbReference type="InterPro" id="IPR042099">
    <property type="entry name" value="ANL_N_sf"/>
</dbReference>
<evidence type="ECO:0000259" key="1">
    <source>
        <dbReference type="PROSITE" id="PS50075"/>
    </source>
</evidence>
<evidence type="ECO:0000313" key="2">
    <source>
        <dbReference type="EMBL" id="OAK64483.1"/>
    </source>
</evidence>
<dbReference type="GO" id="GO:0043041">
    <property type="term" value="P:amino acid activation for nonribosomal peptide biosynthetic process"/>
    <property type="evidence" value="ECO:0007669"/>
    <property type="project" value="TreeGrafter"/>
</dbReference>
<dbReference type="GO" id="GO:0044550">
    <property type="term" value="P:secondary metabolite biosynthetic process"/>
    <property type="evidence" value="ECO:0007669"/>
    <property type="project" value="TreeGrafter"/>
</dbReference>
<dbReference type="PANTHER" id="PTHR45527:SF1">
    <property type="entry name" value="FATTY ACID SYNTHASE"/>
    <property type="match status" value="1"/>
</dbReference>
<proteinExistence type="predicted"/>
<sequence length="580" mass="63252">MIATIVSRFRQIVRAQPARLAVVSDDHALTYMALQQRSEEIAGAVQAWFLAERSRRVAVTDVIGIRIEKCVDLYAAMLGVLATGASYVPLDPQLPPDTQEFIAGRCGCELVLSLGTSAEPPNSCRVIDVRAQQVRGTSFEPSAEILPTDLCYTIFTSGSTGNPKGVAATHANVLNLTDWAIETFGLGPGTQALQYSTINFDASVLDIYPTLLSGATLHAPSAQQRMSVTALENLCRRRQVDHAFLPPTLLGALAPERFENIRTILTGGEPCNPQVVRAWSSNRKFYNLYGPAECTVLATCKRMNASVSSRNLGRAITGTRVHVLDAEGRPARRGELHIAGLGVTPGYVADSATTASRFIRHPRIDASVLYRTGDIAELDEAGDLHFIGRKDRQVKVRGFRVELEEIEGALQAVGCRQAVVKLHDTETLVAYISTDEPVDVRAVKGRLQQLLASFKVPQFIVQLAELPLKPNGKVDHDRLPAVRLEAAAGFETLGDIPMDENYRSLAALWACTLSIDAEVLSPASNFRDLGGTSIHVLRLLDAVESRFGINVSFIEFFNNPTLQFIHNLLQQPENSSCCQP</sequence>
<dbReference type="Pfam" id="PF00550">
    <property type="entry name" value="PP-binding"/>
    <property type="match status" value="1"/>
</dbReference>
<dbReference type="SUPFAM" id="SSF47336">
    <property type="entry name" value="ACP-like"/>
    <property type="match status" value="1"/>
</dbReference>
<dbReference type="InterPro" id="IPR009081">
    <property type="entry name" value="PP-bd_ACP"/>
</dbReference>
<dbReference type="Proteomes" id="UP000077852">
    <property type="component" value="Unassembled WGS sequence"/>
</dbReference>